<sequence>MSKHEKFLTDEELLYYLQNDEDSDIPLLSDEEDIGNTEDQNNVHDNEIFAVLNTEDNVENMELDEMRAEQLID</sequence>
<keyword evidence="2" id="KW-1185">Reference proteome</keyword>
<organism evidence="1 2">
    <name type="scientific">Rhamnusium bicolor</name>
    <dbReference type="NCBI Taxonomy" id="1586634"/>
    <lineage>
        <taxon>Eukaryota</taxon>
        <taxon>Metazoa</taxon>
        <taxon>Ecdysozoa</taxon>
        <taxon>Arthropoda</taxon>
        <taxon>Hexapoda</taxon>
        <taxon>Insecta</taxon>
        <taxon>Pterygota</taxon>
        <taxon>Neoptera</taxon>
        <taxon>Endopterygota</taxon>
        <taxon>Coleoptera</taxon>
        <taxon>Polyphaga</taxon>
        <taxon>Cucujiformia</taxon>
        <taxon>Chrysomeloidea</taxon>
        <taxon>Cerambycidae</taxon>
        <taxon>Lepturinae</taxon>
        <taxon>Rhagiini</taxon>
        <taxon>Rhamnusium</taxon>
    </lineage>
</organism>
<comment type="caution">
    <text evidence="1">The sequence shown here is derived from an EMBL/GenBank/DDBJ whole genome shotgun (WGS) entry which is preliminary data.</text>
</comment>
<dbReference type="Proteomes" id="UP001162156">
    <property type="component" value="Unassembled WGS sequence"/>
</dbReference>
<evidence type="ECO:0000313" key="2">
    <source>
        <dbReference type="Proteomes" id="UP001162156"/>
    </source>
</evidence>
<reference evidence="1" key="1">
    <citation type="journal article" date="2023" name="Insect Mol. Biol.">
        <title>Genome sequencing provides insights into the evolution of gene families encoding plant cell wall-degrading enzymes in longhorned beetles.</title>
        <authorList>
            <person name="Shin N.R."/>
            <person name="Okamura Y."/>
            <person name="Kirsch R."/>
            <person name="Pauchet Y."/>
        </authorList>
    </citation>
    <scope>NUCLEOTIDE SEQUENCE</scope>
    <source>
        <strain evidence="1">RBIC_L_NR</strain>
    </source>
</reference>
<accession>A0AAV8WSS8</accession>
<protein>
    <submittedName>
        <fullName evidence="1">Uncharacterized protein</fullName>
    </submittedName>
</protein>
<dbReference type="AlphaFoldDB" id="A0AAV8WSS8"/>
<evidence type="ECO:0000313" key="1">
    <source>
        <dbReference type="EMBL" id="KAJ8929633.1"/>
    </source>
</evidence>
<proteinExistence type="predicted"/>
<gene>
    <name evidence="1" type="ORF">NQ314_017675</name>
</gene>
<name>A0AAV8WSS8_9CUCU</name>
<dbReference type="EMBL" id="JANEYF010004945">
    <property type="protein sequence ID" value="KAJ8929633.1"/>
    <property type="molecule type" value="Genomic_DNA"/>
</dbReference>